<dbReference type="PROSITE" id="PS50293">
    <property type="entry name" value="TPR_REGION"/>
    <property type="match status" value="3"/>
</dbReference>
<dbReference type="Pfam" id="PF13432">
    <property type="entry name" value="TPR_16"/>
    <property type="match status" value="2"/>
</dbReference>
<feature type="region of interest" description="Disordered" evidence="4">
    <location>
        <begin position="322"/>
        <end position="375"/>
    </location>
</feature>
<dbReference type="PANTHER" id="PTHR44858:SF1">
    <property type="entry name" value="UDP-N-ACETYLGLUCOSAMINE--PEPTIDE N-ACETYLGLUCOSAMINYLTRANSFERASE SPINDLY-RELATED"/>
    <property type="match status" value="1"/>
</dbReference>
<feature type="repeat" description="TPR" evidence="3">
    <location>
        <begin position="1937"/>
        <end position="1970"/>
    </location>
</feature>
<feature type="repeat" description="TPR" evidence="3">
    <location>
        <begin position="1237"/>
        <end position="1270"/>
    </location>
</feature>
<feature type="compositionally biased region" description="Basic and acidic residues" evidence="4">
    <location>
        <begin position="346"/>
        <end position="375"/>
    </location>
</feature>
<feature type="compositionally biased region" description="Acidic residues" evidence="4">
    <location>
        <begin position="1007"/>
        <end position="1017"/>
    </location>
</feature>
<evidence type="ECO:0000313" key="6">
    <source>
        <dbReference type="Proteomes" id="UP001186944"/>
    </source>
</evidence>
<dbReference type="Pfam" id="PF13181">
    <property type="entry name" value="TPR_8"/>
    <property type="match status" value="4"/>
</dbReference>
<name>A0AA88YLN5_PINIB</name>
<sequence length="2075" mass="237014">MPGGKDLTNPRGDIGSFRYGTNRQVEITLRKELDDLAKKSLTEIANDREKRRLAPLDSEQQTVKKLHPAFTPRKVKEKRKTEPVFHDDILSKEPKIMLKPLVPPYNPLDKPDSVALLSKTKKLPYSKDVALSTEEFKRPHVSSVGVIPSRSSASVPGLKVLLEGQPAVVAEDKALEQMVEANKMRSATPGDFTGDESLPQTPHEDRVDVTEPPKKKPAILMSEGTLQRPAFLERQKPTIPASSLKKRYKKPPRSGAQSSMSIASSLKSENINLPSEEVYSKYDKLIAGIDDDLETAVGGEAKSPALSTDTVKSTKDLLEEAKRITKKGAEPMWKLQGRKSPRKKEGKKEKKEKKEKDKAKVKEEEGGDVVRPRSERSVDEIIASLRAQSSGTRAQLSDADRKIQEIMDRVMSRASAVLNLDVDQKSELPLPSEDMTITSDIKAEEQAKAVDGQEQAVPPLKLDEGGADDVSESEEEELSPETIDIKKAWEDLMAPPKASFEDIISISGQPIDLIDRQTYKQEPTTEAVVQSSSVSFLSTWKPISREKYELPNLEESRASSPTKHVHHFCTVTSDYQLPEEFRHLGRKYHAPNRYEEQPSQPIRFGSRGPSFVDVVDEETKSQISRHSEMKEMEEKRLASAAQRVLEKAETKTEQGIDEAFDTWQQRAEEVFQTVTVEGTKIPLKRDESRLYWTPAPPKLDVPPAKVRDVCSLSTSPPPWGVVFHKSDSVEDITELVVASRLREEDIKARRIDPYEKRKLMQGEEEGEEEVVEEEEGSREPTPVKLTRTGELDDSEIFPVFVPLRRSTSEPGLSSLTDETLMVPQDFNTAMEEITTQKANIRQMKLNKKLAEIERIEEEERLQKMMVIYYMYLHHIHVLFDSTYEPTPAELALAAGRAYVILPKKTKKKKRKGPVSMARIEEVEKFLRQRPNQLERCQSMTRIPKPVEKELRVPSKVRLGRKESLPNLLNFDGYSKAKKMPADCDVREWVRDIWNVWFDQVFPPTPSESEESDYEAPPDEQQVIDKEKEKQEKRRRDSLSSFLSESISVIDPLEDSEQSLELQQIMYEEIEKFTAVIASTPKPKAFDLCRRGALYRKIGMVKAAQVDLDLAIKMEPLLLDAYWHRHLLYLLQDKKDLAKKDLQYITKYNLTHAGAYRSMAEILRKEGQFNDAIINYQKAIKLNPKDHEAYFQLAAMYEKVGSYTLKQCSRIPLPVTRGQMTLALDNYMMCKKILPSRTDAILKHGMYYFNQRNWNTAITDFTDLLKVDPLNANARMFRGRAYAELQQWNFAVEDLSASIHLDPMSWQAFYHRACILRKAHPKHALHDYSVSLLINDSEDNVMSYLHRGILYNSMNRFEDAIPDFESVLKLNKDIACAHVNLGLIFMNHYENYHRAIKKFSAGIKVDPTYVRAYVCRGEAYHKIHELRAALNDFTRAIHLRPDVNHYYMYRGQLVLELGNLDLAAFCVRHASELSSEASLGQMPTQQAVVQSFLKNYEKAIEALIGATKVKPVPPLFMLLGKTQMKAREFDQAIISFDRALQLYKPWRREPWPMEASESHFLIAMCHMELKNYNEAKESFTSAVKINPFYAEALYQRGIAKMRLSSKGLSREGIQDFNRALAINPKIFQAYLSRACYYGMKKNYTKAILNCNEAIKIQPRSVRSYLYRGALKYHIMAYDLAIRDLDIATSIDSMCELAYFNRAVCYQEKKEYQKALKDYGIVLLLGEDEKLKAKVLINRGLLYFERKDYTNALYDFKMAAKLDPADHRILHTLGLCYHKMDRLKEAVSVFTSCIENNPFFQDGIIARGNVYMDYGSKGGLIYARRDYERVLLQNPLHLPARVNLAYTLQVSGKFMQAWNQFTAAIEIKPTFKPALEGRAIVNLQMSNTFAAYQDISASIKVSPTAELLTNRGVINQFMQDRVNAMKDYQAAIKMDTTYALAYFNAANVYFHTRHFRMALDYYGKAIEHNPKDESAFLNRAITKVMLRDAEGALGDFRSAIKLSPHTAHMYFNRGNLYASMEQFDKAEADYSKALSLKPDDALVLKRRADVLGKLGRKSEAIEDYRHAIEIQSQFSGE</sequence>
<feature type="repeat" description="TPR" evidence="3">
    <location>
        <begin position="1340"/>
        <end position="1373"/>
    </location>
</feature>
<reference evidence="5" key="1">
    <citation type="submission" date="2019-08" db="EMBL/GenBank/DDBJ databases">
        <title>The improved chromosome-level genome for the pearl oyster Pinctada fucata martensii using PacBio sequencing and Hi-C.</title>
        <authorList>
            <person name="Zheng Z."/>
        </authorList>
    </citation>
    <scope>NUCLEOTIDE SEQUENCE</scope>
    <source>
        <strain evidence="5">ZZ-2019</strain>
        <tissue evidence="5">Adductor muscle</tissue>
    </source>
</reference>
<dbReference type="EMBL" id="VSWD01000006">
    <property type="protein sequence ID" value="KAK3099475.1"/>
    <property type="molecule type" value="Genomic_DNA"/>
</dbReference>
<evidence type="ECO:0000256" key="4">
    <source>
        <dbReference type="SAM" id="MobiDB-lite"/>
    </source>
</evidence>
<protein>
    <recommendedName>
        <fullName evidence="7">Tetratricopeptide repeat protein 6</fullName>
    </recommendedName>
</protein>
<feature type="region of interest" description="Disordered" evidence="4">
    <location>
        <begin position="1004"/>
        <end position="1036"/>
    </location>
</feature>
<feature type="compositionally biased region" description="Acidic residues" evidence="4">
    <location>
        <begin position="762"/>
        <end position="776"/>
    </location>
</feature>
<feature type="repeat" description="TPR" evidence="3">
    <location>
        <begin position="1271"/>
        <end position="1304"/>
    </location>
</feature>
<accession>A0AA88YLN5</accession>
<dbReference type="Pfam" id="PF07719">
    <property type="entry name" value="TPR_2"/>
    <property type="match status" value="1"/>
</dbReference>
<dbReference type="PANTHER" id="PTHR44858">
    <property type="entry name" value="TETRATRICOPEPTIDE REPEAT PROTEIN 6"/>
    <property type="match status" value="1"/>
</dbReference>
<evidence type="ECO:0008006" key="7">
    <source>
        <dbReference type="Google" id="ProtNLM"/>
    </source>
</evidence>
<feature type="repeat" description="TPR" evidence="3">
    <location>
        <begin position="2005"/>
        <end position="2038"/>
    </location>
</feature>
<feature type="repeat" description="TPR" evidence="3">
    <location>
        <begin position="1409"/>
        <end position="1442"/>
    </location>
</feature>
<feature type="compositionally biased region" description="Basic residues" evidence="4">
    <location>
        <begin position="336"/>
        <end position="345"/>
    </location>
</feature>
<feature type="repeat" description="TPR" evidence="3">
    <location>
        <begin position="1512"/>
        <end position="1545"/>
    </location>
</feature>
<feature type="compositionally biased region" description="Acidic residues" evidence="4">
    <location>
        <begin position="465"/>
        <end position="479"/>
    </location>
</feature>
<dbReference type="InterPro" id="IPR011990">
    <property type="entry name" value="TPR-like_helical_dom_sf"/>
</dbReference>
<feature type="region of interest" description="Disordered" evidence="4">
    <location>
        <begin position="448"/>
        <end position="481"/>
    </location>
</feature>
<feature type="repeat" description="TPR" evidence="3">
    <location>
        <begin position="1555"/>
        <end position="1588"/>
    </location>
</feature>
<feature type="compositionally biased region" description="Low complexity" evidence="4">
    <location>
        <begin position="254"/>
        <end position="264"/>
    </location>
</feature>
<keyword evidence="6" id="KW-1185">Reference proteome</keyword>
<dbReference type="PROSITE" id="PS50005">
    <property type="entry name" value="TPR"/>
    <property type="match status" value="11"/>
</dbReference>
<feature type="repeat" description="TPR" evidence="3">
    <location>
        <begin position="1765"/>
        <end position="1798"/>
    </location>
</feature>
<proteinExistence type="predicted"/>
<dbReference type="Gene3D" id="1.25.40.10">
    <property type="entry name" value="Tetratricopeptide repeat domain"/>
    <property type="match status" value="10"/>
</dbReference>
<keyword evidence="2 3" id="KW-0802">TPR repeat</keyword>
<dbReference type="SMART" id="SM00028">
    <property type="entry name" value="TPR"/>
    <property type="match status" value="22"/>
</dbReference>
<gene>
    <name evidence="5" type="ORF">FSP39_005004</name>
</gene>
<evidence type="ECO:0000313" key="5">
    <source>
        <dbReference type="EMBL" id="KAK3099475.1"/>
    </source>
</evidence>
<organism evidence="5 6">
    <name type="scientific">Pinctada imbricata</name>
    <name type="common">Atlantic pearl-oyster</name>
    <name type="synonym">Pinctada martensii</name>
    <dbReference type="NCBI Taxonomy" id="66713"/>
    <lineage>
        <taxon>Eukaryota</taxon>
        <taxon>Metazoa</taxon>
        <taxon>Spiralia</taxon>
        <taxon>Lophotrochozoa</taxon>
        <taxon>Mollusca</taxon>
        <taxon>Bivalvia</taxon>
        <taxon>Autobranchia</taxon>
        <taxon>Pteriomorphia</taxon>
        <taxon>Pterioida</taxon>
        <taxon>Pterioidea</taxon>
        <taxon>Pteriidae</taxon>
        <taxon>Pinctada</taxon>
    </lineage>
</organism>
<feature type="region of interest" description="Disordered" evidence="4">
    <location>
        <begin position="758"/>
        <end position="785"/>
    </location>
</feature>
<comment type="caution">
    <text evidence="5">The sequence shown here is derived from an EMBL/GenBank/DDBJ whole genome shotgun (WGS) entry which is preliminary data.</text>
</comment>
<feature type="region of interest" description="Disordered" evidence="4">
    <location>
        <begin position="185"/>
        <end position="264"/>
    </location>
</feature>
<evidence type="ECO:0000256" key="1">
    <source>
        <dbReference type="ARBA" id="ARBA00022737"/>
    </source>
</evidence>
<evidence type="ECO:0000256" key="2">
    <source>
        <dbReference type="ARBA" id="ARBA00022803"/>
    </source>
</evidence>
<dbReference type="Pfam" id="PF13414">
    <property type="entry name" value="TPR_11"/>
    <property type="match status" value="1"/>
</dbReference>
<feature type="compositionally biased region" description="Basic and acidic residues" evidence="4">
    <location>
        <begin position="1022"/>
        <end position="1036"/>
    </location>
</feature>
<keyword evidence="1" id="KW-0677">Repeat</keyword>
<dbReference type="InterPro" id="IPR050498">
    <property type="entry name" value="Ycf3"/>
</dbReference>
<evidence type="ECO:0000256" key="3">
    <source>
        <dbReference type="PROSITE-ProRule" id="PRU00339"/>
    </source>
</evidence>
<dbReference type="SUPFAM" id="SSF48452">
    <property type="entry name" value="TPR-like"/>
    <property type="match status" value="4"/>
</dbReference>
<dbReference type="InterPro" id="IPR013105">
    <property type="entry name" value="TPR_2"/>
</dbReference>
<feature type="repeat" description="TPR" evidence="3">
    <location>
        <begin position="1152"/>
        <end position="1185"/>
    </location>
</feature>
<feature type="repeat" description="TPR" evidence="3">
    <location>
        <begin position="1731"/>
        <end position="1764"/>
    </location>
</feature>
<dbReference type="Proteomes" id="UP001186944">
    <property type="component" value="Unassembled WGS sequence"/>
</dbReference>
<dbReference type="InterPro" id="IPR019734">
    <property type="entry name" value="TPR_rpt"/>
</dbReference>
<feature type="compositionally biased region" description="Basic and acidic residues" evidence="4">
    <location>
        <begin position="202"/>
        <end position="214"/>
    </location>
</feature>
<dbReference type="Pfam" id="PF00515">
    <property type="entry name" value="TPR_1"/>
    <property type="match status" value="1"/>
</dbReference>